<name>A0ABR1VMK2_9PEZI</name>
<evidence type="ECO:0000313" key="2">
    <source>
        <dbReference type="Proteomes" id="UP001446871"/>
    </source>
</evidence>
<dbReference type="EMBL" id="JAQQWM010000003">
    <property type="protein sequence ID" value="KAK8072476.1"/>
    <property type="molecule type" value="Genomic_DNA"/>
</dbReference>
<gene>
    <name evidence="1" type="ORF">PG996_005824</name>
</gene>
<protein>
    <submittedName>
        <fullName evidence="1">Uncharacterized protein</fullName>
    </submittedName>
</protein>
<keyword evidence="2" id="KW-1185">Reference proteome</keyword>
<proteinExistence type="predicted"/>
<organism evidence="1 2">
    <name type="scientific">Apiospora saccharicola</name>
    <dbReference type="NCBI Taxonomy" id="335842"/>
    <lineage>
        <taxon>Eukaryota</taxon>
        <taxon>Fungi</taxon>
        <taxon>Dikarya</taxon>
        <taxon>Ascomycota</taxon>
        <taxon>Pezizomycotina</taxon>
        <taxon>Sordariomycetes</taxon>
        <taxon>Xylariomycetidae</taxon>
        <taxon>Amphisphaeriales</taxon>
        <taxon>Apiosporaceae</taxon>
        <taxon>Apiospora</taxon>
    </lineage>
</organism>
<comment type="caution">
    <text evidence="1">The sequence shown here is derived from an EMBL/GenBank/DDBJ whole genome shotgun (WGS) entry which is preliminary data.</text>
</comment>
<accession>A0ABR1VMK2</accession>
<dbReference type="Proteomes" id="UP001446871">
    <property type="component" value="Unassembled WGS sequence"/>
</dbReference>
<sequence length="107" mass="12127">MDTNKNDGKQVAVEIINVDEIDTVNPKLADTYSEFLKEVNALQVLSGPGLDRTVQNQYRERQDQALKPLELQVTRVRAADLEWKTEMTLAKRDVKVLQAATRSLESI</sequence>
<evidence type="ECO:0000313" key="1">
    <source>
        <dbReference type="EMBL" id="KAK8072476.1"/>
    </source>
</evidence>
<reference evidence="1 2" key="1">
    <citation type="submission" date="2023-01" db="EMBL/GenBank/DDBJ databases">
        <title>Analysis of 21 Apiospora genomes using comparative genomics revels a genus with tremendous synthesis potential of carbohydrate active enzymes and secondary metabolites.</title>
        <authorList>
            <person name="Sorensen T."/>
        </authorList>
    </citation>
    <scope>NUCLEOTIDE SEQUENCE [LARGE SCALE GENOMIC DNA]</scope>
    <source>
        <strain evidence="1 2">CBS 83171</strain>
    </source>
</reference>